<dbReference type="EMBL" id="QFBC01000019">
    <property type="protein sequence ID" value="PWE52939.1"/>
    <property type="molecule type" value="Genomic_DNA"/>
</dbReference>
<evidence type="ECO:0000313" key="4">
    <source>
        <dbReference type="EMBL" id="PWE52939.1"/>
    </source>
</evidence>
<dbReference type="PANTHER" id="PTHR10655">
    <property type="entry name" value="LYSOPHOSPHOLIPASE-RELATED"/>
    <property type="match status" value="1"/>
</dbReference>
<protein>
    <submittedName>
        <fullName evidence="4">Phospholipase</fullName>
    </submittedName>
</protein>
<dbReference type="PANTHER" id="PTHR10655:SF17">
    <property type="entry name" value="LYSOPHOSPHOLIPASE-LIKE PROTEIN 1"/>
    <property type="match status" value="1"/>
</dbReference>
<dbReference type="RefSeq" id="WP_109461554.1">
    <property type="nucleotide sequence ID" value="NZ_QFBC01000019.1"/>
</dbReference>
<dbReference type="InterPro" id="IPR029058">
    <property type="entry name" value="AB_hydrolase_fold"/>
</dbReference>
<dbReference type="InterPro" id="IPR050565">
    <property type="entry name" value="LYPA1-2/EST-like"/>
</dbReference>
<dbReference type="InterPro" id="IPR003140">
    <property type="entry name" value="PLipase/COase/thioEstase"/>
</dbReference>
<dbReference type="Proteomes" id="UP000245252">
    <property type="component" value="Unassembled WGS sequence"/>
</dbReference>
<comment type="caution">
    <text evidence="4">The sequence shown here is derived from an EMBL/GenBank/DDBJ whole genome shotgun (WGS) entry which is preliminary data.</text>
</comment>
<dbReference type="GO" id="GO:0016787">
    <property type="term" value="F:hydrolase activity"/>
    <property type="evidence" value="ECO:0007669"/>
    <property type="project" value="UniProtKB-KW"/>
</dbReference>
<evidence type="ECO:0000256" key="2">
    <source>
        <dbReference type="ARBA" id="ARBA00022801"/>
    </source>
</evidence>
<gene>
    <name evidence="4" type="ORF">DEM27_28025</name>
</gene>
<dbReference type="SUPFAM" id="SSF53474">
    <property type="entry name" value="alpha/beta-Hydrolases"/>
    <property type="match status" value="1"/>
</dbReference>
<name>A0A2U2DI07_9HYPH</name>
<comment type="similarity">
    <text evidence="1">Belongs to the AB hydrolase superfamily. AB hydrolase 2 family.</text>
</comment>
<evidence type="ECO:0000259" key="3">
    <source>
        <dbReference type="Pfam" id="PF02230"/>
    </source>
</evidence>
<sequence>MFPLAAVSDADVDGGSVETRQSRRLVIFFHGIRGRGSVMAAIGESWKATLRETEFVSPDAPFAHRSGGRQWFTVDDQVLRPDRIRAARRAFDELVSDIIEREGFQNDLQHVAFVGVSQGAIVALDAVTSGRWKIGAVVSFAGLMPLPPASSSSDTSVMLIHGGADRTIPSSASVTASGQLKSAGFDVTLKIFPNVGHTISSEQAKDAARFLKQRLDG</sequence>
<dbReference type="Pfam" id="PF02230">
    <property type="entry name" value="Abhydrolase_2"/>
    <property type="match status" value="1"/>
</dbReference>
<accession>A0A2U2DI07</accession>
<keyword evidence="2" id="KW-0378">Hydrolase</keyword>
<reference evidence="4 5" key="1">
    <citation type="submission" date="2018-05" db="EMBL/GenBank/DDBJ databases">
        <title>The draft genome of strain NS-104.</title>
        <authorList>
            <person name="Hang P."/>
            <person name="Jiang J."/>
        </authorList>
    </citation>
    <scope>NUCLEOTIDE SEQUENCE [LARGE SCALE GENOMIC DNA]</scope>
    <source>
        <strain evidence="4 5">NS-104</strain>
    </source>
</reference>
<keyword evidence="5" id="KW-1185">Reference proteome</keyword>
<dbReference type="Gene3D" id="3.40.50.1820">
    <property type="entry name" value="alpha/beta hydrolase"/>
    <property type="match status" value="1"/>
</dbReference>
<organism evidence="4 5">
    <name type="scientific">Metarhizobium album</name>
    <dbReference type="NCBI Taxonomy" id="2182425"/>
    <lineage>
        <taxon>Bacteria</taxon>
        <taxon>Pseudomonadati</taxon>
        <taxon>Pseudomonadota</taxon>
        <taxon>Alphaproteobacteria</taxon>
        <taxon>Hyphomicrobiales</taxon>
        <taxon>Rhizobiaceae</taxon>
        <taxon>Metarhizobium</taxon>
    </lineage>
</organism>
<proteinExistence type="inferred from homology"/>
<evidence type="ECO:0000256" key="1">
    <source>
        <dbReference type="ARBA" id="ARBA00006499"/>
    </source>
</evidence>
<feature type="domain" description="Phospholipase/carboxylesterase/thioesterase" evidence="3">
    <location>
        <begin position="20"/>
        <end position="213"/>
    </location>
</feature>
<evidence type="ECO:0000313" key="5">
    <source>
        <dbReference type="Proteomes" id="UP000245252"/>
    </source>
</evidence>
<dbReference type="OrthoDB" id="9801763at2"/>
<dbReference type="AlphaFoldDB" id="A0A2U2DI07"/>